<comment type="subunit">
    <text evidence="10 11">Component of the heterotrimeric canonical replication protein A complex (RPA).</text>
</comment>
<dbReference type="NCBIfam" id="TIGR00617">
    <property type="entry name" value="rpa1"/>
    <property type="match status" value="1"/>
</dbReference>
<organism evidence="17 18">
    <name type="scientific">Cryptotermes secundus</name>
    <dbReference type="NCBI Taxonomy" id="105785"/>
    <lineage>
        <taxon>Eukaryota</taxon>
        <taxon>Metazoa</taxon>
        <taxon>Ecdysozoa</taxon>
        <taxon>Arthropoda</taxon>
        <taxon>Hexapoda</taxon>
        <taxon>Insecta</taxon>
        <taxon>Pterygota</taxon>
        <taxon>Neoptera</taxon>
        <taxon>Polyneoptera</taxon>
        <taxon>Dictyoptera</taxon>
        <taxon>Blattodea</taxon>
        <taxon>Blattoidea</taxon>
        <taxon>Termitoidae</taxon>
        <taxon>Kalotermitidae</taxon>
        <taxon>Cryptotermitinae</taxon>
        <taxon>Cryptotermes</taxon>
    </lineage>
</organism>
<keyword evidence="6 11" id="KW-0862">Zinc</keyword>
<dbReference type="InterPro" id="IPR012340">
    <property type="entry name" value="NA-bd_OB-fold"/>
</dbReference>
<comment type="subcellular location">
    <subcellularLocation>
        <location evidence="1 11">Nucleus</location>
    </subcellularLocation>
</comment>
<evidence type="ECO:0000313" key="18">
    <source>
        <dbReference type="Proteomes" id="UP000235965"/>
    </source>
</evidence>
<feature type="domain" description="Replication protein A OB" evidence="16">
    <location>
        <begin position="289"/>
        <end position="387"/>
    </location>
</feature>
<dbReference type="FunFam" id="2.40.50.140:FF:000064">
    <property type="entry name" value="Replication protein A subunit"/>
    <property type="match status" value="1"/>
</dbReference>
<dbReference type="Proteomes" id="UP000235965">
    <property type="component" value="Unassembled WGS sequence"/>
</dbReference>
<comment type="function">
    <text evidence="9 11">As part of the heterotrimeric replication protein A complex (RPA/RP-A), binds and stabilizes single-stranded DNA intermediates, that form during DNA replication or upon DNA stress. It prevents their reannealing and in parallel, recruits and activates different proteins and complexes involved in DNA metabolism. Thereby, it plays an essential role both in DNA replication and the cellular response to DNA damage.</text>
</comment>
<dbReference type="CDD" id="cd04475">
    <property type="entry name" value="RPA1_DBD_B"/>
    <property type="match status" value="1"/>
</dbReference>
<evidence type="ECO:0000313" key="17">
    <source>
        <dbReference type="EMBL" id="PNF25051.1"/>
    </source>
</evidence>
<dbReference type="PANTHER" id="PTHR47165">
    <property type="entry name" value="OS03G0429900 PROTEIN"/>
    <property type="match status" value="1"/>
</dbReference>
<feature type="domain" description="Replication factor-A protein 1 N-terminal" evidence="14">
    <location>
        <begin position="5"/>
        <end position="107"/>
    </location>
</feature>
<dbReference type="InterPro" id="IPR004591">
    <property type="entry name" value="Rfa1"/>
</dbReference>
<evidence type="ECO:0000259" key="14">
    <source>
        <dbReference type="Pfam" id="PF04057"/>
    </source>
</evidence>
<dbReference type="Pfam" id="PF16900">
    <property type="entry name" value="REPA_OB_2"/>
    <property type="match status" value="1"/>
</dbReference>
<evidence type="ECO:0000256" key="10">
    <source>
        <dbReference type="ARBA" id="ARBA00062035"/>
    </source>
</evidence>
<dbReference type="InterPro" id="IPR013955">
    <property type="entry name" value="Rep_factor-A_C"/>
</dbReference>
<evidence type="ECO:0000256" key="11">
    <source>
        <dbReference type="RuleBase" id="RU364130"/>
    </source>
</evidence>
<dbReference type="FunFam" id="2.40.50.140:FF:000090">
    <property type="entry name" value="Replication protein A subunit"/>
    <property type="match status" value="1"/>
</dbReference>
<dbReference type="STRING" id="105785.A0A2J7Q8Z5"/>
<dbReference type="SUPFAM" id="SSF50249">
    <property type="entry name" value="Nucleic acid-binding proteins"/>
    <property type="match status" value="4"/>
</dbReference>
<comment type="caution">
    <text evidence="17">The sequence shown here is derived from an EMBL/GenBank/DDBJ whole genome shotgun (WGS) entry which is preliminary data.</text>
</comment>
<dbReference type="Gene3D" id="2.40.50.140">
    <property type="entry name" value="Nucleic acid-binding proteins"/>
    <property type="match status" value="4"/>
</dbReference>
<dbReference type="CDD" id="cd04477">
    <property type="entry name" value="RPA1N"/>
    <property type="match status" value="1"/>
</dbReference>
<keyword evidence="18" id="KW-1185">Reference proteome</keyword>
<evidence type="ECO:0000256" key="12">
    <source>
        <dbReference type="SAM" id="MobiDB-lite"/>
    </source>
</evidence>
<dbReference type="OrthoDB" id="1751331at2759"/>
<gene>
    <name evidence="17" type="primary">RpA-70</name>
    <name evidence="17" type="ORF">B7P43_G06993</name>
</gene>
<dbReference type="InterPro" id="IPR047192">
    <property type="entry name" value="Euk_RPA1_DBD_C"/>
</dbReference>
<keyword evidence="7 11" id="KW-0238">DNA-binding</keyword>
<name>A0A2J7Q8Z5_9NEOP</name>
<dbReference type="GO" id="GO:0008270">
    <property type="term" value="F:zinc ion binding"/>
    <property type="evidence" value="ECO:0007669"/>
    <property type="project" value="UniProtKB-KW"/>
</dbReference>
<dbReference type="EMBL" id="NEVH01016945">
    <property type="protein sequence ID" value="PNF25051.1"/>
    <property type="molecule type" value="Genomic_DNA"/>
</dbReference>
<protein>
    <recommendedName>
        <fullName evidence="11">Replication protein A subunit</fullName>
    </recommendedName>
</protein>
<dbReference type="GO" id="GO:0006281">
    <property type="term" value="P:DNA repair"/>
    <property type="evidence" value="ECO:0007669"/>
    <property type="project" value="InterPro"/>
</dbReference>
<keyword evidence="4 11" id="KW-0479">Metal-binding</keyword>
<dbReference type="Pfam" id="PF08646">
    <property type="entry name" value="Rep_fac-A_C"/>
    <property type="match status" value="1"/>
</dbReference>
<feature type="region of interest" description="Disordered" evidence="12">
    <location>
        <begin position="141"/>
        <end position="163"/>
    </location>
</feature>
<dbReference type="FunFam" id="2.40.50.140:FF:000041">
    <property type="entry name" value="Replication protein A subunit"/>
    <property type="match status" value="1"/>
</dbReference>
<evidence type="ECO:0000256" key="9">
    <source>
        <dbReference type="ARBA" id="ARBA00058595"/>
    </source>
</evidence>
<dbReference type="InterPro" id="IPR003871">
    <property type="entry name" value="RFA1B/D_OB_1st"/>
</dbReference>
<sequence length="609" mass="66938">MSLKLTEGAISVILAGGNVDEPVVQILGHKKLAGTNTGSDRFRLLISDGRHLNGFAMLATQLNNQVTSGELCDFTVVQITRYITSMVANSEKGERRVMVILDVKILASGNEVGFKLGNPKPMTDGAEAEAVGPQQAVHNKTVQPKPTANRPASNVSVLSSPGGSVNTHPISSLSPYQNKWVIKARVTAKSPVRTWANARGEGKLFSMDLIDETGEIRATAFKEQCDKFFDMIEVNKVYLISRCVLKTANKKFTNIKNDYEMTFTSDTQVIPCNEDTAGIPTLTFDFTPISALAGLESNAIVDVIGVCKSSGEVQTLISRNTNKELKKREVMIVDQSNTGVTLTLWGTQAEDFEGSTNPVLAAKNVRINEYGGGKSVSLLQSSVLQINPDTPQAHKLRGWFDSVGATQEQENISGRTGVAGSGFSANWMTLKEAQENQLGCGDKPDYFTSVATVLIVRSENSLYKACPTEDCNKKVIDQNNGMYRCEKCNREYPNFKYRLLLSVSLGDFSGNQWATCFQDTAEILLGVKAQDLGDLFHDDRQFQEVFHKAAFKTYIFRLRAKMENYQEENRLKVTVTEARSLGTMQEHNARLITEIKEMAGIGNSVPYGN</sequence>
<evidence type="ECO:0000256" key="7">
    <source>
        <dbReference type="ARBA" id="ARBA00023125"/>
    </source>
</evidence>
<evidence type="ECO:0000256" key="6">
    <source>
        <dbReference type="ARBA" id="ARBA00022833"/>
    </source>
</evidence>
<dbReference type="FunFam" id="2.40.50.140:FF:000117">
    <property type="entry name" value="Replication protein A subunit"/>
    <property type="match status" value="1"/>
</dbReference>
<dbReference type="Pfam" id="PF04057">
    <property type="entry name" value="Rep-A_N"/>
    <property type="match status" value="1"/>
</dbReference>
<dbReference type="GO" id="GO:0005634">
    <property type="term" value="C:nucleus"/>
    <property type="evidence" value="ECO:0007669"/>
    <property type="project" value="UniProtKB-SubCell"/>
</dbReference>
<dbReference type="GO" id="GO:0003677">
    <property type="term" value="F:DNA binding"/>
    <property type="evidence" value="ECO:0007669"/>
    <property type="project" value="UniProtKB-KW"/>
</dbReference>
<reference evidence="17 18" key="1">
    <citation type="submission" date="2017-12" db="EMBL/GenBank/DDBJ databases">
        <title>Hemimetabolous genomes reveal molecular basis of termite eusociality.</title>
        <authorList>
            <person name="Harrison M.C."/>
            <person name="Jongepier E."/>
            <person name="Robertson H.M."/>
            <person name="Arning N."/>
            <person name="Bitard-Feildel T."/>
            <person name="Chao H."/>
            <person name="Childers C.P."/>
            <person name="Dinh H."/>
            <person name="Doddapaneni H."/>
            <person name="Dugan S."/>
            <person name="Gowin J."/>
            <person name="Greiner C."/>
            <person name="Han Y."/>
            <person name="Hu H."/>
            <person name="Hughes D.S.T."/>
            <person name="Huylmans A.-K."/>
            <person name="Kemena C."/>
            <person name="Kremer L.P.M."/>
            <person name="Lee S.L."/>
            <person name="Lopez-Ezquerra A."/>
            <person name="Mallet L."/>
            <person name="Monroy-Kuhn J.M."/>
            <person name="Moser A."/>
            <person name="Murali S.C."/>
            <person name="Muzny D.M."/>
            <person name="Otani S."/>
            <person name="Piulachs M.-D."/>
            <person name="Poelchau M."/>
            <person name="Qu J."/>
            <person name="Schaub F."/>
            <person name="Wada-Katsumata A."/>
            <person name="Worley K.C."/>
            <person name="Xie Q."/>
            <person name="Ylla G."/>
            <person name="Poulsen M."/>
            <person name="Gibbs R.A."/>
            <person name="Schal C."/>
            <person name="Richards S."/>
            <person name="Belles X."/>
            <person name="Korb J."/>
            <person name="Bornberg-Bauer E."/>
        </authorList>
    </citation>
    <scope>NUCLEOTIDE SEQUENCE [LARGE SCALE GENOMIC DNA]</scope>
    <source>
        <tissue evidence="17">Whole body</tissue>
    </source>
</reference>
<accession>A0A2J7Q8Z5</accession>
<evidence type="ECO:0000259" key="15">
    <source>
        <dbReference type="Pfam" id="PF08646"/>
    </source>
</evidence>
<dbReference type="Pfam" id="PF02721">
    <property type="entry name" value="DUF223"/>
    <property type="match status" value="1"/>
</dbReference>
<keyword evidence="8 11" id="KW-0539">Nucleus</keyword>
<dbReference type="InterPro" id="IPR007199">
    <property type="entry name" value="Rep_factor-A_N"/>
</dbReference>
<dbReference type="CDD" id="cd04474">
    <property type="entry name" value="RPA1_DBD_A"/>
    <property type="match status" value="1"/>
</dbReference>
<feature type="domain" description="Replication protein A 70 kDa DNA-binding subunit B/D first OB fold" evidence="13">
    <location>
        <begin position="167"/>
        <end position="272"/>
    </location>
</feature>
<comment type="similarity">
    <text evidence="2 11">Belongs to the replication factor A protein 1 family.</text>
</comment>
<evidence type="ECO:0000256" key="4">
    <source>
        <dbReference type="ARBA" id="ARBA00022723"/>
    </source>
</evidence>
<dbReference type="CDD" id="cd04476">
    <property type="entry name" value="RPA1_DBD_C"/>
    <property type="match status" value="1"/>
</dbReference>
<evidence type="ECO:0000256" key="8">
    <source>
        <dbReference type="ARBA" id="ARBA00023242"/>
    </source>
</evidence>
<evidence type="ECO:0000256" key="5">
    <source>
        <dbReference type="ARBA" id="ARBA00022771"/>
    </source>
</evidence>
<keyword evidence="3 11" id="KW-0235">DNA replication</keyword>
<dbReference type="FunCoup" id="A0A2J7Q8Z5">
    <property type="interactions" value="2189"/>
</dbReference>
<evidence type="ECO:0000256" key="3">
    <source>
        <dbReference type="ARBA" id="ARBA00022705"/>
    </source>
</evidence>
<feature type="domain" description="Replication factor A C-terminal" evidence="15">
    <location>
        <begin position="446"/>
        <end position="587"/>
    </location>
</feature>
<dbReference type="InterPro" id="IPR031657">
    <property type="entry name" value="REPA_OB_2"/>
</dbReference>
<evidence type="ECO:0000259" key="13">
    <source>
        <dbReference type="Pfam" id="PF02721"/>
    </source>
</evidence>
<dbReference type="PANTHER" id="PTHR47165:SF4">
    <property type="entry name" value="OS03G0429900 PROTEIN"/>
    <property type="match status" value="1"/>
</dbReference>
<keyword evidence="5 11" id="KW-0863">Zinc-finger</keyword>
<dbReference type="GO" id="GO:0006260">
    <property type="term" value="P:DNA replication"/>
    <property type="evidence" value="ECO:0007669"/>
    <property type="project" value="UniProtKB-KW"/>
</dbReference>
<evidence type="ECO:0000259" key="16">
    <source>
        <dbReference type="Pfam" id="PF16900"/>
    </source>
</evidence>
<dbReference type="InParanoid" id="A0A2J7Q8Z5"/>
<dbReference type="AlphaFoldDB" id="A0A2J7Q8Z5"/>
<dbReference type="GO" id="GO:0006310">
    <property type="term" value="P:DNA recombination"/>
    <property type="evidence" value="ECO:0007669"/>
    <property type="project" value="InterPro"/>
</dbReference>
<evidence type="ECO:0000256" key="2">
    <source>
        <dbReference type="ARBA" id="ARBA00005690"/>
    </source>
</evidence>
<proteinExistence type="inferred from homology"/>
<evidence type="ECO:0000256" key="1">
    <source>
        <dbReference type="ARBA" id="ARBA00004123"/>
    </source>
</evidence>